<evidence type="ECO:0000256" key="4">
    <source>
        <dbReference type="SAM" id="SignalP"/>
    </source>
</evidence>
<dbReference type="SUPFAM" id="SSF50494">
    <property type="entry name" value="Trypsin-like serine proteases"/>
    <property type="match status" value="1"/>
</dbReference>
<feature type="domain" description="Peptidase S1" evidence="5">
    <location>
        <begin position="196"/>
        <end position="398"/>
    </location>
</feature>
<dbReference type="AlphaFoldDB" id="A0A423SZF8"/>
<feature type="chain" id="PRO_5019576195" evidence="4">
    <location>
        <begin position="20"/>
        <end position="398"/>
    </location>
</feature>
<dbReference type="InterPro" id="IPR043504">
    <property type="entry name" value="Peptidase_S1_PA_chymotrypsin"/>
</dbReference>
<feature type="compositionally biased region" description="Low complexity" evidence="3">
    <location>
        <begin position="191"/>
        <end position="211"/>
    </location>
</feature>
<dbReference type="STRING" id="6689.A0A423SZF8"/>
<dbReference type="InterPro" id="IPR001254">
    <property type="entry name" value="Trypsin_dom"/>
</dbReference>
<dbReference type="PROSITE" id="PS00135">
    <property type="entry name" value="TRYPSIN_SER"/>
    <property type="match status" value="1"/>
</dbReference>
<dbReference type="PROSITE" id="PS50240">
    <property type="entry name" value="TRYPSIN_DOM"/>
    <property type="match status" value="1"/>
</dbReference>
<reference evidence="6 7" key="1">
    <citation type="submission" date="2018-04" db="EMBL/GenBank/DDBJ databases">
        <authorList>
            <person name="Zhang X."/>
            <person name="Yuan J."/>
            <person name="Li F."/>
            <person name="Xiang J."/>
        </authorList>
    </citation>
    <scope>NUCLEOTIDE SEQUENCE [LARGE SCALE GENOMIC DNA]</scope>
    <source>
        <tissue evidence="6">Muscle</tissue>
    </source>
</reference>
<evidence type="ECO:0000256" key="2">
    <source>
        <dbReference type="RuleBase" id="RU363034"/>
    </source>
</evidence>
<evidence type="ECO:0000313" key="7">
    <source>
        <dbReference type="Proteomes" id="UP000283509"/>
    </source>
</evidence>
<keyword evidence="2" id="KW-0720">Serine protease</keyword>
<dbReference type="Pfam" id="PF00089">
    <property type="entry name" value="Trypsin"/>
    <property type="match status" value="1"/>
</dbReference>
<evidence type="ECO:0000256" key="1">
    <source>
        <dbReference type="ARBA" id="ARBA00023157"/>
    </source>
</evidence>
<reference evidence="6 7" key="2">
    <citation type="submission" date="2019-01" db="EMBL/GenBank/DDBJ databases">
        <title>The decoding of complex shrimp genome reveals the adaptation for benthos swimmer, frequently molting mechanism and breeding impact on genome.</title>
        <authorList>
            <person name="Sun Y."/>
            <person name="Gao Y."/>
            <person name="Yu Y."/>
        </authorList>
    </citation>
    <scope>NUCLEOTIDE SEQUENCE [LARGE SCALE GENOMIC DNA]</scope>
    <source>
        <tissue evidence="6">Muscle</tissue>
    </source>
</reference>
<accession>A0A423SZF8</accession>
<dbReference type="CDD" id="cd00190">
    <property type="entry name" value="Tryp_SPc"/>
    <property type="match status" value="1"/>
</dbReference>
<dbReference type="PROSITE" id="PS00134">
    <property type="entry name" value="TRYPSIN_HIS"/>
    <property type="match status" value="1"/>
</dbReference>
<proteinExistence type="predicted"/>
<dbReference type="InterPro" id="IPR009003">
    <property type="entry name" value="Peptidase_S1_PA"/>
</dbReference>
<dbReference type="PANTHER" id="PTHR24252:SF7">
    <property type="entry name" value="HYALIN"/>
    <property type="match status" value="1"/>
</dbReference>
<feature type="region of interest" description="Disordered" evidence="3">
    <location>
        <begin position="125"/>
        <end position="148"/>
    </location>
</feature>
<keyword evidence="7" id="KW-1185">Reference proteome</keyword>
<dbReference type="GO" id="GO:0004252">
    <property type="term" value="F:serine-type endopeptidase activity"/>
    <property type="evidence" value="ECO:0007669"/>
    <property type="project" value="InterPro"/>
</dbReference>
<keyword evidence="4" id="KW-0732">Signal</keyword>
<feature type="region of interest" description="Disordered" evidence="3">
    <location>
        <begin position="75"/>
        <end position="94"/>
    </location>
</feature>
<evidence type="ECO:0000313" key="6">
    <source>
        <dbReference type="EMBL" id="ROT69607.1"/>
    </source>
</evidence>
<sequence length="398" mass="42926">MCAFIPLTLSILQLIPIEASSSSFDFPLPTLSDPRRSAGVSAAGGVRLVVSLSVCLSMRSLTLFDDRSRWRPPSLRRPARGSFPRTRGKALRSRPSRACTSTLKLLAPSVEGRWSLTPLFLPPADPGLGARADHEDPGSPQKVSQQEVRLGHFQPEPRRSARAFLLHLQAEKVRLAKETGCVSQMARTWRPSAATVKSPSSPKPTNSKLPSGATTRNGGATIINDKYALTAAHCFFDNFGNRIPDEGLVVGVADRDMYSSSDDVSCVTRLVKVAKVTLHPDYLPSGYDNDITLMKLAETLDLSKDKELGAVCLPADDSKTYAGSLGNATGWGRLQYGGSQPAKLTEVTLPILEPSCWGKTVTERMLCTAYREGGKDTCQGDSGGPLYVVEGGKYFQVG</sequence>
<evidence type="ECO:0000259" key="5">
    <source>
        <dbReference type="PROSITE" id="PS50240"/>
    </source>
</evidence>
<dbReference type="Proteomes" id="UP000283509">
    <property type="component" value="Unassembled WGS sequence"/>
</dbReference>
<keyword evidence="1" id="KW-1015">Disulfide bond</keyword>
<organism evidence="6 7">
    <name type="scientific">Penaeus vannamei</name>
    <name type="common">Whiteleg shrimp</name>
    <name type="synonym">Litopenaeus vannamei</name>
    <dbReference type="NCBI Taxonomy" id="6689"/>
    <lineage>
        <taxon>Eukaryota</taxon>
        <taxon>Metazoa</taxon>
        <taxon>Ecdysozoa</taxon>
        <taxon>Arthropoda</taxon>
        <taxon>Crustacea</taxon>
        <taxon>Multicrustacea</taxon>
        <taxon>Malacostraca</taxon>
        <taxon>Eumalacostraca</taxon>
        <taxon>Eucarida</taxon>
        <taxon>Decapoda</taxon>
        <taxon>Dendrobranchiata</taxon>
        <taxon>Penaeoidea</taxon>
        <taxon>Penaeidae</taxon>
        <taxon>Penaeus</taxon>
    </lineage>
</organism>
<keyword evidence="2" id="KW-0645">Protease</keyword>
<feature type="signal peptide" evidence="4">
    <location>
        <begin position="1"/>
        <end position="19"/>
    </location>
</feature>
<name>A0A423SZF8_PENVA</name>
<dbReference type="InterPro" id="IPR001314">
    <property type="entry name" value="Peptidase_S1A"/>
</dbReference>
<gene>
    <name evidence="6" type="ORF">C7M84_012169</name>
</gene>
<dbReference type="InterPro" id="IPR018114">
    <property type="entry name" value="TRYPSIN_HIS"/>
</dbReference>
<dbReference type="GO" id="GO:0006508">
    <property type="term" value="P:proteolysis"/>
    <property type="evidence" value="ECO:0007669"/>
    <property type="project" value="UniProtKB-KW"/>
</dbReference>
<evidence type="ECO:0000256" key="3">
    <source>
        <dbReference type="SAM" id="MobiDB-lite"/>
    </source>
</evidence>
<protein>
    <submittedName>
        <fullName evidence="6">Prophenoloxidase activating factor serine proteinase</fullName>
    </submittedName>
</protein>
<dbReference type="OrthoDB" id="6380398at2759"/>
<dbReference type="InterPro" id="IPR033116">
    <property type="entry name" value="TRYPSIN_SER"/>
</dbReference>
<dbReference type="PRINTS" id="PR00722">
    <property type="entry name" value="CHYMOTRYPSIN"/>
</dbReference>
<comment type="caution">
    <text evidence="6">The sequence shown here is derived from an EMBL/GenBank/DDBJ whole genome shotgun (WGS) entry which is preliminary data.</text>
</comment>
<feature type="region of interest" description="Disordered" evidence="3">
    <location>
        <begin position="189"/>
        <end position="217"/>
    </location>
</feature>
<dbReference type="SMART" id="SM00020">
    <property type="entry name" value="Tryp_SPc"/>
    <property type="match status" value="1"/>
</dbReference>
<keyword evidence="2" id="KW-0378">Hydrolase</keyword>
<dbReference type="PANTHER" id="PTHR24252">
    <property type="entry name" value="ACROSIN-RELATED"/>
    <property type="match status" value="1"/>
</dbReference>
<dbReference type="Gene3D" id="2.40.10.10">
    <property type="entry name" value="Trypsin-like serine proteases"/>
    <property type="match status" value="1"/>
</dbReference>
<dbReference type="EMBL" id="QCYY01002545">
    <property type="protein sequence ID" value="ROT69607.1"/>
    <property type="molecule type" value="Genomic_DNA"/>
</dbReference>